<dbReference type="EMBL" id="JAOALG010000002">
    <property type="protein sequence ID" value="MEQ5842496.1"/>
    <property type="molecule type" value="Genomic_DNA"/>
</dbReference>
<protein>
    <submittedName>
        <fullName evidence="1">Uncharacterized protein</fullName>
    </submittedName>
</protein>
<gene>
    <name evidence="1" type="ORF">N0A02_23900</name>
</gene>
<accession>A0ABV1LU31</accession>
<evidence type="ECO:0000313" key="1">
    <source>
        <dbReference type="EMBL" id="MEQ5842496.1"/>
    </source>
</evidence>
<organism evidence="1 2">
    <name type="scientific">Paraburkholderia acidicola</name>
    <dbReference type="NCBI Taxonomy" id="1912599"/>
    <lineage>
        <taxon>Bacteria</taxon>
        <taxon>Pseudomonadati</taxon>
        <taxon>Pseudomonadota</taxon>
        <taxon>Betaproteobacteria</taxon>
        <taxon>Burkholderiales</taxon>
        <taxon>Burkholderiaceae</taxon>
        <taxon>Paraburkholderia</taxon>
    </lineage>
</organism>
<sequence>MRKDVPHVQLLHIEMHGSNQSELVATNIKNVEVANLVNGVESPLQTGKIREKNSFNGLSPDLKWNARIGMLHRKIDQRLVGDDSHEREKDIIST</sequence>
<proteinExistence type="predicted"/>
<keyword evidence="2" id="KW-1185">Reference proteome</keyword>
<name>A0ABV1LU31_9BURK</name>
<comment type="caution">
    <text evidence="1">The sequence shown here is derived from an EMBL/GenBank/DDBJ whole genome shotgun (WGS) entry which is preliminary data.</text>
</comment>
<evidence type="ECO:0000313" key="2">
    <source>
        <dbReference type="Proteomes" id="UP001469089"/>
    </source>
</evidence>
<reference evidence="1 2" key="1">
    <citation type="journal article" date="2024" name="Chem. Sci.">
        <title>Discovery of a lagriamide polyketide by integrated genome mining, isotopic labeling, and untargeted metabolomics.</title>
        <authorList>
            <person name="Fergusson C.H."/>
            <person name="Saulog J."/>
            <person name="Paulo B.S."/>
            <person name="Wilson D.M."/>
            <person name="Liu D.Y."/>
            <person name="Morehouse N.J."/>
            <person name="Waterworth S."/>
            <person name="Barkei J."/>
            <person name="Gray C.A."/>
            <person name="Kwan J.C."/>
            <person name="Eustaquio A.S."/>
            <person name="Linington R.G."/>
        </authorList>
    </citation>
    <scope>NUCLEOTIDE SEQUENCE [LARGE SCALE GENOMIC DNA]</scope>
    <source>
        <strain evidence="1 2">RL17-338-BIF-B</strain>
    </source>
</reference>
<dbReference type="Proteomes" id="UP001469089">
    <property type="component" value="Unassembled WGS sequence"/>
</dbReference>